<keyword evidence="4" id="KW-1185">Reference proteome</keyword>
<protein>
    <submittedName>
        <fullName evidence="1">Uncharacterized protein</fullName>
    </submittedName>
</protein>
<dbReference type="AlphaFoldDB" id="A0A6J5USD7"/>
<evidence type="ECO:0000313" key="2">
    <source>
        <dbReference type="EMBL" id="CAB4309114.1"/>
    </source>
</evidence>
<gene>
    <name evidence="1" type="ORF">CURHAP_LOCUS30235</name>
    <name evidence="2" type="ORF">ORAREDHAP_LOCUS29898</name>
</gene>
<reference evidence="1 3" key="2">
    <citation type="submission" date="2020-05" db="EMBL/GenBank/DDBJ databases">
        <authorList>
            <person name="Campoy J."/>
            <person name="Schneeberger K."/>
            <person name="Spophaly S."/>
        </authorList>
    </citation>
    <scope>NUCLEOTIDE SEQUENCE [LARGE SCALE GENOMIC DNA]</scope>
    <source>
        <strain evidence="1">PruArmRojPasFocal</strain>
    </source>
</reference>
<evidence type="ECO:0000313" key="3">
    <source>
        <dbReference type="Proteomes" id="UP000507222"/>
    </source>
</evidence>
<sequence length="118" mass="12991">MGGWVWSWAARCDRAVSSGAANLGRIKWAAGYGAGQLGATGQFRVELEDLGRVTELGSANWAENRMRPNYARIRQEVFKGGRMLWASELLPGFFWTESSTRLELLLVSGIGAKRIKTG</sequence>
<accession>A0A6J5USD7</accession>
<dbReference type="EMBL" id="CAEKKB010000004">
    <property type="protein sequence ID" value="CAB4309114.1"/>
    <property type="molecule type" value="Genomic_DNA"/>
</dbReference>
<dbReference type="Proteomes" id="UP000507245">
    <property type="component" value="Unassembled WGS sequence"/>
</dbReference>
<name>A0A6J5USD7_PRUAR</name>
<dbReference type="Proteomes" id="UP000507222">
    <property type="component" value="Unassembled WGS sequence"/>
</dbReference>
<evidence type="ECO:0000313" key="1">
    <source>
        <dbReference type="EMBL" id="CAB4278687.1"/>
    </source>
</evidence>
<proteinExistence type="predicted"/>
<organism evidence="1 3">
    <name type="scientific">Prunus armeniaca</name>
    <name type="common">Apricot</name>
    <name type="synonym">Armeniaca vulgaris</name>
    <dbReference type="NCBI Taxonomy" id="36596"/>
    <lineage>
        <taxon>Eukaryota</taxon>
        <taxon>Viridiplantae</taxon>
        <taxon>Streptophyta</taxon>
        <taxon>Embryophyta</taxon>
        <taxon>Tracheophyta</taxon>
        <taxon>Spermatophyta</taxon>
        <taxon>Magnoliopsida</taxon>
        <taxon>eudicotyledons</taxon>
        <taxon>Gunneridae</taxon>
        <taxon>Pentapetalae</taxon>
        <taxon>rosids</taxon>
        <taxon>fabids</taxon>
        <taxon>Rosales</taxon>
        <taxon>Rosaceae</taxon>
        <taxon>Amygdaloideae</taxon>
        <taxon>Amygdaleae</taxon>
        <taxon>Prunus</taxon>
    </lineage>
</organism>
<dbReference type="EMBL" id="CAEKDK010000004">
    <property type="protein sequence ID" value="CAB4278687.1"/>
    <property type="molecule type" value="Genomic_DNA"/>
</dbReference>
<reference evidence="4" key="1">
    <citation type="journal article" date="2020" name="Genome Biol.">
        <title>Gamete binning: chromosome-level and haplotype-resolved genome assembly enabled by high-throughput single-cell sequencing of gamete genomes.</title>
        <authorList>
            <person name="Campoy J.A."/>
            <person name="Sun H."/>
            <person name="Goel M."/>
            <person name="Jiao W.-B."/>
            <person name="Folz-Donahue K."/>
            <person name="Wang N."/>
            <person name="Rubio M."/>
            <person name="Liu C."/>
            <person name="Kukat C."/>
            <person name="Ruiz D."/>
            <person name="Huettel B."/>
            <person name="Schneeberger K."/>
        </authorList>
    </citation>
    <scope>NUCLEOTIDE SEQUENCE [LARGE SCALE GENOMIC DNA]</scope>
    <source>
        <strain evidence="4">cv. Rojo Pasion</strain>
    </source>
</reference>
<evidence type="ECO:0000313" key="4">
    <source>
        <dbReference type="Proteomes" id="UP000507245"/>
    </source>
</evidence>